<proteinExistence type="inferred from homology"/>
<evidence type="ECO:0000256" key="4">
    <source>
        <dbReference type="SAM" id="MobiDB-lite"/>
    </source>
</evidence>
<evidence type="ECO:0008006" key="7">
    <source>
        <dbReference type="Google" id="ProtNLM"/>
    </source>
</evidence>
<feature type="region of interest" description="Disordered" evidence="4">
    <location>
        <begin position="41"/>
        <end position="63"/>
    </location>
</feature>
<keyword evidence="6" id="KW-1185">Reference proteome</keyword>
<dbReference type="InterPro" id="IPR001448">
    <property type="entry name" value="SASP_alpha/beta-type"/>
</dbReference>
<organism evidence="5 6">
    <name type="scientific">Oikeobacillus pervagus</name>
    <dbReference type="NCBI Taxonomy" id="1325931"/>
    <lineage>
        <taxon>Bacteria</taxon>
        <taxon>Bacillati</taxon>
        <taxon>Bacillota</taxon>
        <taxon>Bacilli</taxon>
        <taxon>Bacillales</taxon>
        <taxon>Bacillaceae</taxon>
        <taxon>Oikeobacillus</taxon>
    </lineage>
</organism>
<reference evidence="5" key="1">
    <citation type="submission" date="2023-07" db="EMBL/GenBank/DDBJ databases">
        <title>Genomic Encyclopedia of Type Strains, Phase IV (KMG-IV): sequencing the most valuable type-strain genomes for metagenomic binning, comparative biology and taxonomic classification.</title>
        <authorList>
            <person name="Goeker M."/>
        </authorList>
    </citation>
    <scope>NUCLEOTIDE SEQUENCE</scope>
    <source>
        <strain evidence="5">DSM 23947</strain>
    </source>
</reference>
<dbReference type="PANTHER" id="PTHR36107">
    <property type="entry name" value="SMALL, ACID-SOLUBLE SPORE PROTEIN A"/>
    <property type="match status" value="1"/>
</dbReference>
<dbReference type="GO" id="GO:0003690">
    <property type="term" value="F:double-stranded DNA binding"/>
    <property type="evidence" value="ECO:0007669"/>
    <property type="project" value="InterPro"/>
</dbReference>
<protein>
    <recommendedName>
        <fullName evidence="7">Alpha/beta hydrolase</fullName>
    </recommendedName>
</protein>
<dbReference type="EMBL" id="JAUSUC010000070">
    <property type="protein sequence ID" value="MDQ0216732.1"/>
    <property type="molecule type" value="Genomic_DNA"/>
</dbReference>
<sequence>MARNNKILVPEARQVLDRLKAKVADTNQPDQAKFEIANEMGVPLNKGDNGNLTSKEAGKIGGKLGGNMVREMIKMAEQQLIRKK</sequence>
<comment type="caution">
    <text evidence="5">The sequence shown here is derived from an EMBL/GenBank/DDBJ whole genome shotgun (WGS) entry which is preliminary data.</text>
</comment>
<comment type="function">
    <text evidence="1">SASP are bound to spore DNA. They are double-stranded DNA-binding proteins that cause DNA to change to an a-like conformation. They protect the DNA backbone from chemical and enzymatic cleavage and are thus involved in dormant spore's high resistance to UV light.</text>
</comment>
<accession>A0AAJ1T3T8</accession>
<evidence type="ECO:0000256" key="2">
    <source>
        <dbReference type="ARBA" id="ARBA00005442"/>
    </source>
</evidence>
<dbReference type="PANTHER" id="PTHR36107:SF1">
    <property type="entry name" value="SMALL, ACID-SOLUBLE SPORE PROTEIN A"/>
    <property type="match status" value="1"/>
</dbReference>
<gene>
    <name evidence="5" type="ORF">J2S13_003216</name>
</gene>
<dbReference type="RefSeq" id="WP_307258806.1">
    <property type="nucleotide sequence ID" value="NZ_JAUSUC010000070.1"/>
</dbReference>
<comment type="similarity">
    <text evidence="2">Belongs to the alpha/beta-type SASP family.</text>
</comment>
<keyword evidence="3" id="KW-0238">DNA-binding</keyword>
<evidence type="ECO:0000313" key="5">
    <source>
        <dbReference type="EMBL" id="MDQ0216732.1"/>
    </source>
</evidence>
<dbReference type="Pfam" id="PF00269">
    <property type="entry name" value="SASP"/>
    <property type="match status" value="1"/>
</dbReference>
<name>A0AAJ1T3T8_9BACI</name>
<evidence type="ECO:0000313" key="6">
    <source>
        <dbReference type="Proteomes" id="UP001237207"/>
    </source>
</evidence>
<dbReference type="InterPro" id="IPR050847">
    <property type="entry name" value="SASP_DNA-binding"/>
</dbReference>
<dbReference type="PROSITE" id="PS00304">
    <property type="entry name" value="SASP_1"/>
    <property type="match status" value="1"/>
</dbReference>
<dbReference type="InterPro" id="IPR018126">
    <property type="entry name" value="SASP_alpha/beta-type_CS"/>
</dbReference>
<evidence type="ECO:0000256" key="3">
    <source>
        <dbReference type="ARBA" id="ARBA00023125"/>
    </source>
</evidence>
<dbReference type="Proteomes" id="UP001237207">
    <property type="component" value="Unassembled WGS sequence"/>
</dbReference>
<dbReference type="AlphaFoldDB" id="A0AAJ1T3T8"/>
<evidence type="ECO:0000256" key="1">
    <source>
        <dbReference type="ARBA" id="ARBA00003863"/>
    </source>
</evidence>
<dbReference type="GO" id="GO:0006265">
    <property type="term" value="P:DNA topological change"/>
    <property type="evidence" value="ECO:0007669"/>
    <property type="project" value="InterPro"/>
</dbReference>
<dbReference type="Gene3D" id="6.10.10.80">
    <property type="entry name" value="Small, acid-soluble spore protein, alpha/beta type-like"/>
    <property type="match status" value="1"/>
</dbReference>
<dbReference type="InterPro" id="IPR038300">
    <property type="entry name" value="SASP_sf_alpha/beta"/>
</dbReference>